<dbReference type="EMBL" id="JWZT01005339">
    <property type="protein sequence ID" value="KII61359.1"/>
    <property type="molecule type" value="Genomic_DNA"/>
</dbReference>
<organism evidence="1 2">
    <name type="scientific">Thelohanellus kitauei</name>
    <name type="common">Myxosporean</name>
    <dbReference type="NCBI Taxonomy" id="669202"/>
    <lineage>
        <taxon>Eukaryota</taxon>
        <taxon>Metazoa</taxon>
        <taxon>Cnidaria</taxon>
        <taxon>Myxozoa</taxon>
        <taxon>Myxosporea</taxon>
        <taxon>Bivalvulida</taxon>
        <taxon>Platysporina</taxon>
        <taxon>Myxobolidae</taxon>
        <taxon>Thelohanellus</taxon>
    </lineage>
</organism>
<sequence>MNKENYTDFRFVIKNVKEINDNQQDDYGFMLGIQGQYYLFFLPMEHNLNTSIEITIEMKWNHDNTRQITLVLIPTKSDLYLSYKKSTIYYMELRLSTTGFPSRTDLQSFQEIKNIIKASFHNQLETINDLKLQYFPTYVSYAFTLDKWTKLPKCYRLLKTLYWFRKEIYKNMEAHGIEVKKVYSM</sequence>
<dbReference type="AlphaFoldDB" id="A0A0C2MAK2"/>
<evidence type="ECO:0000313" key="2">
    <source>
        <dbReference type="Proteomes" id="UP000031668"/>
    </source>
</evidence>
<gene>
    <name evidence="1" type="ORF">RF11_12773</name>
</gene>
<dbReference type="Proteomes" id="UP000031668">
    <property type="component" value="Unassembled WGS sequence"/>
</dbReference>
<accession>A0A0C2MAK2</accession>
<keyword evidence="2" id="KW-1185">Reference proteome</keyword>
<reference evidence="1 2" key="1">
    <citation type="journal article" date="2014" name="Genome Biol. Evol.">
        <title>The genome of the myxosporean Thelohanellus kitauei shows adaptations to nutrient acquisition within its fish host.</title>
        <authorList>
            <person name="Yang Y."/>
            <person name="Xiong J."/>
            <person name="Zhou Z."/>
            <person name="Huo F."/>
            <person name="Miao W."/>
            <person name="Ran C."/>
            <person name="Liu Y."/>
            <person name="Zhang J."/>
            <person name="Feng J."/>
            <person name="Wang M."/>
            <person name="Wang M."/>
            <person name="Wang L."/>
            <person name="Yao B."/>
        </authorList>
    </citation>
    <scope>NUCLEOTIDE SEQUENCE [LARGE SCALE GENOMIC DNA]</scope>
    <source>
        <strain evidence="1">Wuqing</strain>
    </source>
</reference>
<evidence type="ECO:0000313" key="1">
    <source>
        <dbReference type="EMBL" id="KII61359.1"/>
    </source>
</evidence>
<name>A0A0C2MAK2_THEKT</name>
<proteinExistence type="predicted"/>
<comment type="caution">
    <text evidence="1">The sequence shown here is derived from an EMBL/GenBank/DDBJ whole genome shotgun (WGS) entry which is preliminary data.</text>
</comment>
<protein>
    <submittedName>
        <fullName evidence="1">Uncharacterized protein</fullName>
    </submittedName>
</protein>
<dbReference type="OrthoDB" id="6022015at2759"/>